<keyword evidence="2" id="KW-0677">Repeat</keyword>
<name>A0ABU2CIS9_9MICO</name>
<dbReference type="SUPFAM" id="SSF50998">
    <property type="entry name" value="Quinoprotein alcohol dehydrogenase-like"/>
    <property type="match status" value="1"/>
</dbReference>
<dbReference type="InterPro" id="IPR015943">
    <property type="entry name" value="WD40/YVTN_repeat-like_dom_sf"/>
</dbReference>
<evidence type="ECO:0000256" key="1">
    <source>
        <dbReference type="ARBA" id="ARBA00022574"/>
    </source>
</evidence>
<dbReference type="InterPro" id="IPR036322">
    <property type="entry name" value="WD40_repeat_dom_sf"/>
</dbReference>
<reference evidence="5 6" key="1">
    <citation type="submission" date="2023-07" db="EMBL/GenBank/DDBJ databases">
        <title>Sequencing the genomes of 1000 actinobacteria strains.</title>
        <authorList>
            <person name="Klenk H.-P."/>
        </authorList>
    </citation>
    <scope>NUCLEOTIDE SEQUENCE [LARGE SCALE GENOMIC DNA]</scope>
    <source>
        <strain evidence="5 6">DSM 45554</strain>
    </source>
</reference>
<dbReference type="SUPFAM" id="SSF52540">
    <property type="entry name" value="P-loop containing nucleoside triphosphate hydrolases"/>
    <property type="match status" value="1"/>
</dbReference>
<dbReference type="InterPro" id="IPR020472">
    <property type="entry name" value="WD40_PAC1"/>
</dbReference>
<feature type="transmembrane region" description="Helical" evidence="4">
    <location>
        <begin position="31"/>
        <end position="51"/>
    </location>
</feature>
<dbReference type="Gene3D" id="2.130.10.10">
    <property type="entry name" value="YVTN repeat-like/Quinoprotein amine dehydrogenase"/>
    <property type="match status" value="4"/>
</dbReference>
<accession>A0ABU2CIS9</accession>
<keyword evidence="4" id="KW-0472">Membrane</keyword>
<keyword evidence="6" id="KW-1185">Reference proteome</keyword>
<feature type="repeat" description="WD" evidence="3">
    <location>
        <begin position="995"/>
        <end position="1029"/>
    </location>
</feature>
<evidence type="ECO:0000256" key="2">
    <source>
        <dbReference type="ARBA" id="ARBA00022737"/>
    </source>
</evidence>
<dbReference type="EMBL" id="JAVDYE010000001">
    <property type="protein sequence ID" value="MDR7381107.1"/>
    <property type="molecule type" value="Genomic_DNA"/>
</dbReference>
<feature type="repeat" description="WD" evidence="3">
    <location>
        <begin position="644"/>
        <end position="685"/>
    </location>
</feature>
<feature type="repeat" description="WD" evidence="3">
    <location>
        <begin position="905"/>
        <end position="946"/>
    </location>
</feature>
<feature type="repeat" description="WD" evidence="3">
    <location>
        <begin position="1114"/>
        <end position="1155"/>
    </location>
</feature>
<feature type="repeat" description="WD" evidence="3">
    <location>
        <begin position="947"/>
        <end position="987"/>
    </location>
</feature>
<dbReference type="InterPro" id="IPR011047">
    <property type="entry name" value="Quinoprotein_ADH-like_sf"/>
</dbReference>
<dbReference type="CDD" id="cd00200">
    <property type="entry name" value="WD40"/>
    <property type="match status" value="2"/>
</dbReference>
<dbReference type="SUPFAM" id="SSF50978">
    <property type="entry name" value="WD40 repeat-like"/>
    <property type="match status" value="1"/>
</dbReference>
<protein>
    <submittedName>
        <fullName evidence="5">WD40 repeat protein</fullName>
    </submittedName>
</protein>
<feature type="repeat" description="WD" evidence="3">
    <location>
        <begin position="779"/>
        <end position="820"/>
    </location>
</feature>
<dbReference type="PROSITE" id="PS50294">
    <property type="entry name" value="WD_REPEATS_REGION"/>
    <property type="match status" value="10"/>
</dbReference>
<dbReference type="RefSeq" id="WP_274997695.1">
    <property type="nucleotide sequence ID" value="NZ_JAJQQP010000017.1"/>
</dbReference>
<comment type="caution">
    <text evidence="5">The sequence shown here is derived from an EMBL/GenBank/DDBJ whole genome shotgun (WGS) entry which is preliminary data.</text>
</comment>
<keyword evidence="4" id="KW-0812">Transmembrane</keyword>
<keyword evidence="4" id="KW-1133">Transmembrane helix</keyword>
<feature type="repeat" description="WD" evidence="3">
    <location>
        <begin position="1072"/>
        <end position="1113"/>
    </location>
</feature>
<sequence length="1190" mass="126070">MVAIAVAVTITPVLQGRVPADGSIWTVVRSSWFLAAVAVAVVIAAAGMLQVRLQGTASPHMPENAGSVGEGAATAQRVATPHLVAAGNGVSNVGQDGSFFRGRRAALREINGWLSAPATDQVNPRVLIVTGSPGTGKSAVLGRVLMAANDTSRSVSDDQLDEVAAPPGSIGIAIEAAGKSPLDLGRQIAQAVGHDIEEVKELAAALASAHGSGDRSLTILVDGLDEAAASGAGDVVSSVLRPISQMEARYGIRLLLGTRASHRGDDLIHPFPGALTIDLDSDRYFEVEDLKQYALARLQQDRPDNPYLDGGLAGPVADEIAVRSNRNFLVAGLIAHRHGKDDAVAVDSPDVQVPADLMDVLRDYLRRVPLLGGLPARQILKPLAYAEAPGLPVGLWSAALRALFGIETNELQLRTYARELARDYLIETVPAASDGQPVYRMFHQALSDSLVGVDPSVPESVSDNARITTAFLGAAPTDWSSAPPYLLRSLASHAAAARMLPELIELLETSNYPLHADLARLQTALQADDSEGVTRYRRLLGLMPASDGMGPAERAAAWSVTEALRGVPTARNRFAVMAKELGASHAGAWGAAWTSEAMANVLTGHTDVVLSVAVTPDGQTVVTGSGDGTVRIWDLQAGAPSAVLSSHIRFAASAVVSPDCRHAIISSEDGQVLVWNIQTRTHRTVFVAGDIGETSSLAVTPDGGRLVVGRWAVRYQDLRTGDRETVLDQHVGAIRLVTSDGQHVVTGGYHSFLDEGESNDDGVPLQVWDLETGTERTVQAGQIDRIGSIAVSPDGRFVVSGGGEKTMRIWDLKTGIERTVYTEHSSRIGSIAVAPDGRHAVIGSYDGTLRLWDLFTETELTRFAGHTDVVRSVAVTPDGRRAISGSDDHTVRVWDLRVRDAQSIRVGHTDIVRAVALTSDQRHVITGSSDGTARVWDLLDGTQRVTLTGHTGWVLAVATAPSGHAVTAGTDGTIRVWHLKTGKLLATLIDRIHVVWAVAVSPDGRHIVSGSTDGTIRIWDLKNRKLSAKLIGHTDVVAAVATTPDGQQVVSGSADRTVRVWDMKLHTLQATLKGHTGAVRAVTVTPDGQHIISAGADRTVRIWDLVDKTLRATLIGHTDAVVAVAVTPDGKHIISTGPDRTIRTWDLNRQTALDVIHAPDQVQAVATSGSRMLQALTSGVLAIDISRRSG</sequence>
<dbReference type="PROSITE" id="PS00678">
    <property type="entry name" value="WD_REPEATS_1"/>
    <property type="match status" value="9"/>
</dbReference>
<dbReference type="PRINTS" id="PR00320">
    <property type="entry name" value="GPROTEINBRPT"/>
</dbReference>
<evidence type="ECO:0000313" key="6">
    <source>
        <dbReference type="Proteomes" id="UP001183585"/>
    </source>
</evidence>
<evidence type="ECO:0000313" key="5">
    <source>
        <dbReference type="EMBL" id="MDR7381107.1"/>
    </source>
</evidence>
<feature type="repeat" description="WD" evidence="3">
    <location>
        <begin position="602"/>
        <end position="643"/>
    </location>
</feature>
<dbReference type="SMART" id="SM00320">
    <property type="entry name" value="WD40"/>
    <property type="match status" value="11"/>
</dbReference>
<dbReference type="PROSITE" id="PS50082">
    <property type="entry name" value="WD_REPEATS_2"/>
    <property type="match status" value="11"/>
</dbReference>
<dbReference type="InterPro" id="IPR050505">
    <property type="entry name" value="WDR55/POC1"/>
</dbReference>
<dbReference type="Pfam" id="PF00400">
    <property type="entry name" value="WD40"/>
    <property type="match status" value="10"/>
</dbReference>
<feature type="repeat" description="WD" evidence="3">
    <location>
        <begin position="821"/>
        <end position="862"/>
    </location>
</feature>
<evidence type="ECO:0000256" key="4">
    <source>
        <dbReference type="SAM" id="Phobius"/>
    </source>
</evidence>
<organism evidence="5 6">
    <name type="scientific">Promicromonospora iranensis</name>
    <dbReference type="NCBI Taxonomy" id="1105144"/>
    <lineage>
        <taxon>Bacteria</taxon>
        <taxon>Bacillati</taxon>
        <taxon>Actinomycetota</taxon>
        <taxon>Actinomycetes</taxon>
        <taxon>Micrococcales</taxon>
        <taxon>Promicromonosporaceae</taxon>
        <taxon>Promicromonospora</taxon>
    </lineage>
</organism>
<evidence type="ECO:0000256" key="3">
    <source>
        <dbReference type="PROSITE-ProRule" id="PRU00221"/>
    </source>
</evidence>
<dbReference type="InterPro" id="IPR027417">
    <property type="entry name" value="P-loop_NTPase"/>
</dbReference>
<proteinExistence type="predicted"/>
<dbReference type="InterPro" id="IPR001680">
    <property type="entry name" value="WD40_rpt"/>
</dbReference>
<dbReference type="PANTHER" id="PTHR44019:SF8">
    <property type="entry name" value="POC1 CENTRIOLAR PROTEIN HOMOLOG"/>
    <property type="match status" value="1"/>
</dbReference>
<feature type="repeat" description="WD" evidence="3">
    <location>
        <begin position="1030"/>
        <end position="1071"/>
    </location>
</feature>
<dbReference type="Gene3D" id="3.40.50.300">
    <property type="entry name" value="P-loop containing nucleotide triphosphate hydrolases"/>
    <property type="match status" value="1"/>
</dbReference>
<dbReference type="Proteomes" id="UP001183585">
    <property type="component" value="Unassembled WGS sequence"/>
</dbReference>
<feature type="repeat" description="WD" evidence="3">
    <location>
        <begin position="863"/>
        <end position="904"/>
    </location>
</feature>
<gene>
    <name evidence="5" type="ORF">J2S48_000622</name>
</gene>
<dbReference type="InterPro" id="IPR019775">
    <property type="entry name" value="WD40_repeat_CS"/>
</dbReference>
<keyword evidence="1 3" id="KW-0853">WD repeat</keyword>
<dbReference type="PANTHER" id="PTHR44019">
    <property type="entry name" value="WD REPEAT-CONTAINING PROTEIN 55"/>
    <property type="match status" value="1"/>
</dbReference>